<sequence length="342" mass="37220">MSPTPAVPELRPLAMGEMIDRAATFWRAHLKPLFVMSFGFSLVNYIVTKVAMLTTQRLAPLLYTGDAQSRGQMDPTQLMGQAGVAMALWGVLFVFLFWSYWLATMTASKYVVSVHLGEPVGPADALRRAFSRVVPMTGAYVISMGWSTLVTVLCLVPGALFGGLAFAAAVNGSNVMGAALGIIAALLAGLGAIAAMLWYFLRFMLLPPVMATEDVGAWEAFRRSGALLSGRVEPGFLGRVVVRAMILYTVMSLILISVQLVSQIPSWVVMAQYGSPFDAATMSRTPQYVLVPVELLQVFVQAGLTPIYFVFCSLFYLDMRVRREALDLERRMEAPPASPQAA</sequence>
<keyword evidence="1" id="KW-0812">Transmembrane</keyword>
<name>A0A848LCL1_9BACT</name>
<evidence type="ECO:0000256" key="1">
    <source>
        <dbReference type="SAM" id="Phobius"/>
    </source>
</evidence>
<accession>A0A848LCL1</accession>
<gene>
    <name evidence="2" type="ORF">HG543_17850</name>
</gene>
<feature type="transmembrane region" description="Helical" evidence="1">
    <location>
        <begin position="240"/>
        <end position="261"/>
    </location>
</feature>
<protein>
    <recommendedName>
        <fullName evidence="4">Glycerophosphoryl diester phosphodiesterase membrane domain-containing protein</fullName>
    </recommendedName>
</protein>
<proteinExistence type="predicted"/>
<organism evidence="2 3">
    <name type="scientific">Pyxidicoccus fallax</name>
    <dbReference type="NCBI Taxonomy" id="394095"/>
    <lineage>
        <taxon>Bacteria</taxon>
        <taxon>Pseudomonadati</taxon>
        <taxon>Myxococcota</taxon>
        <taxon>Myxococcia</taxon>
        <taxon>Myxococcales</taxon>
        <taxon>Cystobacterineae</taxon>
        <taxon>Myxococcaceae</taxon>
        <taxon>Pyxidicoccus</taxon>
    </lineage>
</organism>
<reference evidence="2 3" key="1">
    <citation type="submission" date="2020-04" db="EMBL/GenBank/DDBJ databases">
        <title>Draft genome of Pyxidicoccus fallax type strain.</title>
        <authorList>
            <person name="Whitworth D.E."/>
        </authorList>
    </citation>
    <scope>NUCLEOTIDE SEQUENCE [LARGE SCALE GENOMIC DNA]</scope>
    <source>
        <strain evidence="2 3">DSM 14698</strain>
    </source>
</reference>
<evidence type="ECO:0008006" key="4">
    <source>
        <dbReference type="Google" id="ProtNLM"/>
    </source>
</evidence>
<evidence type="ECO:0000313" key="3">
    <source>
        <dbReference type="Proteomes" id="UP000518300"/>
    </source>
</evidence>
<feature type="transmembrane region" description="Helical" evidence="1">
    <location>
        <begin position="137"/>
        <end position="170"/>
    </location>
</feature>
<keyword evidence="1" id="KW-0472">Membrane</keyword>
<dbReference type="Proteomes" id="UP000518300">
    <property type="component" value="Unassembled WGS sequence"/>
</dbReference>
<dbReference type="EMBL" id="JABBJJ010000076">
    <property type="protein sequence ID" value="NMO16709.1"/>
    <property type="molecule type" value="Genomic_DNA"/>
</dbReference>
<dbReference type="RefSeq" id="WP_169345998.1">
    <property type="nucleotide sequence ID" value="NZ_JABBJJ010000076.1"/>
</dbReference>
<feature type="transmembrane region" description="Helical" evidence="1">
    <location>
        <begin position="33"/>
        <end position="53"/>
    </location>
</feature>
<keyword evidence="1" id="KW-1133">Transmembrane helix</keyword>
<comment type="caution">
    <text evidence="2">The sequence shown here is derived from an EMBL/GenBank/DDBJ whole genome shotgun (WGS) entry which is preliminary data.</text>
</comment>
<feature type="transmembrane region" description="Helical" evidence="1">
    <location>
        <begin position="82"/>
        <end position="103"/>
    </location>
</feature>
<evidence type="ECO:0000313" key="2">
    <source>
        <dbReference type="EMBL" id="NMO16709.1"/>
    </source>
</evidence>
<dbReference type="AlphaFoldDB" id="A0A848LCL1"/>
<keyword evidence="3" id="KW-1185">Reference proteome</keyword>
<feature type="transmembrane region" description="Helical" evidence="1">
    <location>
        <begin position="176"/>
        <end position="201"/>
    </location>
</feature>
<feature type="transmembrane region" description="Helical" evidence="1">
    <location>
        <begin position="298"/>
        <end position="317"/>
    </location>
</feature>